<evidence type="ECO:0000256" key="1">
    <source>
        <dbReference type="SAM" id="Phobius"/>
    </source>
</evidence>
<evidence type="ECO:0000313" key="4">
    <source>
        <dbReference type="Proteomes" id="UP001357452"/>
    </source>
</evidence>
<keyword evidence="4" id="KW-1185">Reference proteome</keyword>
<dbReference type="RefSeq" id="WP_330974257.1">
    <property type="nucleotide sequence ID" value="NZ_JAZGLY010000003.1"/>
</dbReference>
<feature type="domain" description="PASTA" evidence="2">
    <location>
        <begin position="39"/>
        <end position="105"/>
    </location>
</feature>
<dbReference type="Proteomes" id="UP001357452">
    <property type="component" value="Unassembled WGS sequence"/>
</dbReference>
<dbReference type="CDD" id="cd06577">
    <property type="entry name" value="PASTA_pknB"/>
    <property type="match status" value="2"/>
</dbReference>
<evidence type="ECO:0000313" key="3">
    <source>
        <dbReference type="EMBL" id="MEE6186847.1"/>
    </source>
</evidence>
<comment type="caution">
    <text evidence="3">The sequence shown here is derived from an EMBL/GenBank/DDBJ whole genome shotgun (WGS) entry which is preliminary data.</text>
</comment>
<evidence type="ECO:0000259" key="2">
    <source>
        <dbReference type="PROSITE" id="PS51178"/>
    </source>
</evidence>
<protein>
    <submittedName>
        <fullName evidence="3">PASTA domain-containing protein</fullName>
    </submittedName>
</protein>
<organism evidence="3 4">
    <name type="scientific">Niabella digestorum</name>
    <dbReference type="NCBI Taxonomy" id="3117701"/>
    <lineage>
        <taxon>Bacteria</taxon>
        <taxon>Pseudomonadati</taxon>
        <taxon>Bacteroidota</taxon>
        <taxon>Chitinophagia</taxon>
        <taxon>Chitinophagales</taxon>
        <taxon>Chitinophagaceae</taxon>
        <taxon>Niabella</taxon>
    </lineage>
</organism>
<keyword evidence="1" id="KW-0472">Membrane</keyword>
<accession>A0ABU7RFR3</accession>
<reference evidence="3 4" key="1">
    <citation type="submission" date="2024-01" db="EMBL/GenBank/DDBJ databases">
        <title>Niabella digestum sp. nov., isolated from waste digestion system.</title>
        <authorList>
            <person name="Zhang L."/>
        </authorList>
    </citation>
    <scope>NUCLEOTIDE SEQUENCE [LARGE SCALE GENOMIC DNA]</scope>
    <source>
        <strain evidence="3 4">A18</strain>
    </source>
</reference>
<feature type="domain" description="PASTA" evidence="2">
    <location>
        <begin position="107"/>
        <end position="177"/>
    </location>
</feature>
<dbReference type="SMART" id="SM00740">
    <property type="entry name" value="PASTA"/>
    <property type="match status" value="3"/>
</dbReference>
<gene>
    <name evidence="3" type="ORF">V2H41_06125</name>
</gene>
<name>A0ABU7RFR3_9BACT</name>
<dbReference type="Pfam" id="PF03793">
    <property type="entry name" value="PASTA"/>
    <property type="match status" value="2"/>
</dbReference>
<dbReference type="Gene3D" id="3.30.10.20">
    <property type="match status" value="3"/>
</dbReference>
<proteinExistence type="predicted"/>
<dbReference type="PROSITE" id="PS51178">
    <property type="entry name" value="PASTA"/>
    <property type="match status" value="2"/>
</dbReference>
<feature type="transmembrane region" description="Helical" evidence="1">
    <location>
        <begin position="12"/>
        <end position="35"/>
    </location>
</feature>
<dbReference type="EMBL" id="JAZGLY010000003">
    <property type="protein sequence ID" value="MEE6186847.1"/>
    <property type="molecule type" value="Genomic_DNA"/>
</dbReference>
<sequence length="279" mass="30754">MFKFITNKPLWVNILAGVLLSVAIFVGAISSLGWFTNHNDAKTVPAVTGKTLMEAERILSEAGFTIEIQDSVYYDSLPPFYVIRQVPDELEVVKSTRSVYLTYNRAEPPLIEMPNVVGYSFRNALMVLENAGLKLGDTTLRPDFAKNSVLEQLYNGVTIQPGAKIKMGSKIDLVIGSELSHVSYATPNLIGLTLYEAQQLLDGIGVKLAAIIPDPDVRDTANAYIYRQNPPRYDDEGNLITIRAGQVMDVWVGTTKPVTDSTDVFTPSSRRRDSIGGHE</sequence>
<keyword evidence="1" id="KW-1133">Transmembrane helix</keyword>
<dbReference type="InterPro" id="IPR005543">
    <property type="entry name" value="PASTA_dom"/>
</dbReference>
<keyword evidence="1" id="KW-0812">Transmembrane</keyword>